<name>A0AAV3ZCI9_9GAST</name>
<comment type="caution">
    <text evidence="2">The sequence shown here is derived from an EMBL/GenBank/DDBJ whole genome shotgun (WGS) entry which is preliminary data.</text>
</comment>
<evidence type="ECO:0000256" key="1">
    <source>
        <dbReference type="SAM" id="MobiDB-lite"/>
    </source>
</evidence>
<protein>
    <submittedName>
        <fullName evidence="2">Uncharacterized protein</fullName>
    </submittedName>
</protein>
<evidence type="ECO:0000313" key="3">
    <source>
        <dbReference type="Proteomes" id="UP000735302"/>
    </source>
</evidence>
<feature type="compositionally biased region" description="Polar residues" evidence="1">
    <location>
        <begin position="67"/>
        <end position="82"/>
    </location>
</feature>
<dbReference type="Proteomes" id="UP000735302">
    <property type="component" value="Unassembled WGS sequence"/>
</dbReference>
<dbReference type="AlphaFoldDB" id="A0AAV3ZCI9"/>
<sequence length="107" mass="12151">MAAKPTQRRIMLAKPTQWTQHASKTYSAEKTCWQNPLNVDNMPAKPTQRLSGDNMLAKPTQRRQHTSKTYSAEKTCQQNLLSGDNMLAKPTQRRQHASKTYSAETTC</sequence>
<proteinExistence type="predicted"/>
<reference evidence="2 3" key="1">
    <citation type="journal article" date="2021" name="Elife">
        <title>Chloroplast acquisition without the gene transfer in kleptoplastic sea slugs, Plakobranchus ocellatus.</title>
        <authorList>
            <person name="Maeda T."/>
            <person name="Takahashi S."/>
            <person name="Yoshida T."/>
            <person name="Shimamura S."/>
            <person name="Takaki Y."/>
            <person name="Nagai Y."/>
            <person name="Toyoda A."/>
            <person name="Suzuki Y."/>
            <person name="Arimoto A."/>
            <person name="Ishii H."/>
            <person name="Satoh N."/>
            <person name="Nishiyama T."/>
            <person name="Hasebe M."/>
            <person name="Maruyama T."/>
            <person name="Minagawa J."/>
            <person name="Obokata J."/>
            <person name="Shigenobu S."/>
        </authorList>
    </citation>
    <scope>NUCLEOTIDE SEQUENCE [LARGE SCALE GENOMIC DNA]</scope>
</reference>
<dbReference type="EMBL" id="BLXT01002217">
    <property type="protein sequence ID" value="GFN92088.1"/>
    <property type="molecule type" value="Genomic_DNA"/>
</dbReference>
<evidence type="ECO:0000313" key="2">
    <source>
        <dbReference type="EMBL" id="GFN92088.1"/>
    </source>
</evidence>
<feature type="compositionally biased region" description="Polar residues" evidence="1">
    <location>
        <begin position="98"/>
        <end position="107"/>
    </location>
</feature>
<organism evidence="2 3">
    <name type="scientific">Plakobranchus ocellatus</name>
    <dbReference type="NCBI Taxonomy" id="259542"/>
    <lineage>
        <taxon>Eukaryota</taxon>
        <taxon>Metazoa</taxon>
        <taxon>Spiralia</taxon>
        <taxon>Lophotrochozoa</taxon>
        <taxon>Mollusca</taxon>
        <taxon>Gastropoda</taxon>
        <taxon>Heterobranchia</taxon>
        <taxon>Euthyneura</taxon>
        <taxon>Panpulmonata</taxon>
        <taxon>Sacoglossa</taxon>
        <taxon>Placobranchoidea</taxon>
        <taxon>Plakobranchidae</taxon>
        <taxon>Plakobranchus</taxon>
    </lineage>
</organism>
<gene>
    <name evidence="2" type="ORF">PoB_001859400</name>
</gene>
<accession>A0AAV3ZCI9</accession>
<feature type="region of interest" description="Disordered" evidence="1">
    <location>
        <begin position="37"/>
        <end position="107"/>
    </location>
</feature>
<keyword evidence="3" id="KW-1185">Reference proteome</keyword>